<dbReference type="GeneID" id="91485039"/>
<gene>
    <name evidence="2" type="ordered locus">Ndas_2462</name>
</gene>
<proteinExistence type="predicted"/>
<evidence type="ECO:0000313" key="2">
    <source>
        <dbReference type="EMBL" id="ADH67882.1"/>
    </source>
</evidence>
<keyword evidence="3" id="KW-1185">Reference proteome</keyword>
<dbReference type="HOGENOM" id="CLU_787352_0_0_11"/>
<protein>
    <submittedName>
        <fullName evidence="2">Uncharacterized protein</fullName>
    </submittedName>
</protein>
<feature type="compositionally biased region" description="Basic and acidic residues" evidence="1">
    <location>
        <begin position="125"/>
        <end position="137"/>
    </location>
</feature>
<dbReference type="EMBL" id="CP002040">
    <property type="protein sequence ID" value="ADH67882.1"/>
    <property type="molecule type" value="Genomic_DNA"/>
</dbReference>
<accession>D7AWT5</accession>
<dbReference type="Proteomes" id="UP000002219">
    <property type="component" value="Chromosome 1"/>
</dbReference>
<sequence>MPSHSPDAPAPVVVPFDPAAVPAPLARIAPDRVLERWGAVDRSAHAPEIVAVPDGAGEGWAAAALVTARPRTAYAKIVDAVGDVPAAAAAVLSHARGRGLVQVKWEGWTVGAEEASAAGFAPLEAPREEGGEGRDGNRPPAGHVRWLGEGPAEAEPPYYRQSTNFTCGAVSALVAQVQAGAVPRESLDRPAELTLWRDATNFPACEPVGLGVAVRRAWPSSPVTVFLDVDRPVMLGSYAGDEREWRAVLQRASREDAARAGVPVDPRRLSTADIREAIGRGERVLLLVSLAAMQGFDVPHWVLCHGAVPDALVVEDPWTNGATGDTWVDAHLLPVSDAALDAMSSLEGDGYRGAVGIAGPEGGAGTVGPEGGAGTVGPEGGVGTVVPEGEEPLLRP</sequence>
<evidence type="ECO:0000256" key="1">
    <source>
        <dbReference type="SAM" id="MobiDB-lite"/>
    </source>
</evidence>
<dbReference type="RefSeq" id="WP_013153489.1">
    <property type="nucleotide sequence ID" value="NC_014210.1"/>
</dbReference>
<dbReference type="AlphaFoldDB" id="D7AWT5"/>
<dbReference type="InterPro" id="IPR021770">
    <property type="entry name" value="DUF3335"/>
</dbReference>
<evidence type="ECO:0000313" key="3">
    <source>
        <dbReference type="Proteomes" id="UP000002219"/>
    </source>
</evidence>
<dbReference type="eggNOG" id="COG3271">
    <property type="taxonomic scope" value="Bacteria"/>
</dbReference>
<reference evidence="2 3" key="1">
    <citation type="journal article" date="2010" name="Stand. Genomic Sci.">
        <title>Complete genome sequence of Nocardiopsis dassonvillei type strain (IMRU 509).</title>
        <authorList>
            <person name="Sun H."/>
            <person name="Lapidus A."/>
            <person name="Nolan M."/>
            <person name="Lucas S."/>
            <person name="Del Rio T.G."/>
            <person name="Tice H."/>
            <person name="Cheng J.F."/>
            <person name="Tapia R."/>
            <person name="Han C."/>
            <person name="Goodwin L."/>
            <person name="Pitluck S."/>
            <person name="Pagani I."/>
            <person name="Ivanova N."/>
            <person name="Mavromatis K."/>
            <person name="Mikhailova N."/>
            <person name="Pati A."/>
            <person name="Chen A."/>
            <person name="Palaniappan K."/>
            <person name="Land M."/>
            <person name="Hauser L."/>
            <person name="Chang Y.J."/>
            <person name="Jeffries C.D."/>
            <person name="Djao O.D."/>
            <person name="Rohde M."/>
            <person name="Sikorski J."/>
            <person name="Goker M."/>
            <person name="Woyke T."/>
            <person name="Bristow J."/>
            <person name="Eisen J.A."/>
            <person name="Markowitz V."/>
            <person name="Hugenholtz P."/>
            <person name="Kyrpides N.C."/>
            <person name="Klenk H.P."/>
        </authorList>
    </citation>
    <scope>NUCLEOTIDE SEQUENCE [LARGE SCALE GENOMIC DNA]</scope>
    <source>
        <strain evidence="3">ATCC 23218 / DSM 43111 / CIP 107115 / JCM 7437 / KCTC 9190 / NBRC 14626 / NCTC 10488 / NRRL B-5397 / IMRU 509</strain>
    </source>
</reference>
<dbReference type="Pfam" id="PF11814">
    <property type="entry name" value="DUF3335"/>
    <property type="match status" value="1"/>
</dbReference>
<dbReference type="KEGG" id="nda:Ndas_2462"/>
<feature type="region of interest" description="Disordered" evidence="1">
    <location>
        <begin position="123"/>
        <end position="149"/>
    </location>
</feature>
<organism evidence="2 3">
    <name type="scientific">Nocardiopsis dassonvillei (strain ATCC 23218 / DSM 43111 / CIP 107115 / JCM 7437 / KCTC 9190 / NBRC 14626 / NCTC 10488 / NRRL B-5397 / IMRU 509)</name>
    <name type="common">Actinomadura dassonvillei</name>
    <dbReference type="NCBI Taxonomy" id="446468"/>
    <lineage>
        <taxon>Bacteria</taxon>
        <taxon>Bacillati</taxon>
        <taxon>Actinomycetota</taxon>
        <taxon>Actinomycetes</taxon>
        <taxon>Streptosporangiales</taxon>
        <taxon>Nocardiopsidaceae</taxon>
        <taxon>Nocardiopsis</taxon>
    </lineage>
</organism>
<name>D7AWT5_NOCDD</name>
<feature type="region of interest" description="Disordered" evidence="1">
    <location>
        <begin position="361"/>
        <end position="396"/>
    </location>
</feature>
<feature type="compositionally biased region" description="Gly residues" evidence="1">
    <location>
        <begin position="361"/>
        <end position="383"/>
    </location>
</feature>
<dbReference type="STRING" id="446468.Ndas_2462"/>